<feature type="domain" description="HNH nuclease" evidence="1">
    <location>
        <begin position="20"/>
        <end position="88"/>
    </location>
</feature>
<accession>A0A2G5NV61</accession>
<protein>
    <submittedName>
        <fullName evidence="2">HNH endonuclease</fullName>
    </submittedName>
</protein>
<organism evidence="2 3">
    <name type="scientific">Macrococcoides goetzii</name>
    <dbReference type="NCBI Taxonomy" id="1891097"/>
    <lineage>
        <taxon>Bacteria</taxon>
        <taxon>Bacillati</taxon>
        <taxon>Bacillota</taxon>
        <taxon>Bacilli</taxon>
        <taxon>Bacillales</taxon>
        <taxon>Staphylococcaceae</taxon>
        <taxon>Macrococcoides</taxon>
    </lineage>
</organism>
<proteinExistence type="predicted"/>
<dbReference type="GO" id="GO:0003676">
    <property type="term" value="F:nucleic acid binding"/>
    <property type="evidence" value="ECO:0007669"/>
    <property type="project" value="InterPro"/>
</dbReference>
<comment type="caution">
    <text evidence="2">The sequence shown here is derived from an EMBL/GenBank/DDBJ whole genome shotgun (WGS) entry which is preliminary data.</text>
</comment>
<keyword evidence="2" id="KW-0378">Hydrolase</keyword>
<dbReference type="SMART" id="SM00507">
    <property type="entry name" value="HNHc"/>
    <property type="match status" value="1"/>
</dbReference>
<keyword evidence="2" id="KW-0255">Endonuclease</keyword>
<sequence>MMYETTKERIKFYKSRTWKRKRDEILKRDCYECQECKKEGKVSIDLNRFGQGTKHKYLDVDHIEELQKRPELALVDSNLVTLCIKCHNKKHDRYQKKNKKWNDEKW</sequence>
<evidence type="ECO:0000313" key="2">
    <source>
        <dbReference type="EMBL" id="RAI79309.1"/>
    </source>
</evidence>
<reference evidence="2 3" key="1">
    <citation type="journal article" date="2018" name="Front. Microbiol.">
        <title>Description and Comparative Genomics of Macrococcus caseolyticus subsp. hominis subsp. nov., Macrococcus goetzii sp. nov., Macrococcus epidermidis sp. nov., and Macrococcus bohemicus sp. nov., Novel Macrococci From Human Clinical Material With Virulence Potential and Suspected Uptake of Foreign DNA by Natural Transformation.</title>
        <authorList>
            <person name="Maslanova I."/>
            <person name="Wertheimer Z."/>
            <person name="Sedlacek I."/>
            <person name="Svec P."/>
            <person name="Indrakova A."/>
            <person name="Kovarovic V."/>
            <person name="Schumann P."/>
            <person name="Sproer C."/>
            <person name="Kralova S."/>
            <person name="Sedo O."/>
            <person name="Kristofova L."/>
            <person name="Vrbovska V."/>
            <person name="Fuzik T."/>
            <person name="Petras P."/>
            <person name="Zdrahal Z."/>
            <person name="Ruzickova V."/>
            <person name="Doskar J."/>
            <person name="Pantucek R."/>
        </authorList>
    </citation>
    <scope>NUCLEOTIDE SEQUENCE [LARGE SCALE GENOMIC DNA]</scope>
    <source>
        <strain evidence="2 3">CCM 4927</strain>
    </source>
</reference>
<evidence type="ECO:0000313" key="3">
    <source>
        <dbReference type="Proteomes" id="UP000229523"/>
    </source>
</evidence>
<dbReference type="AlphaFoldDB" id="A0A2G5NV61"/>
<gene>
    <name evidence="2" type="ORF">BFS35_012170</name>
</gene>
<dbReference type="CDD" id="cd00085">
    <property type="entry name" value="HNHc"/>
    <property type="match status" value="1"/>
</dbReference>
<dbReference type="Proteomes" id="UP000229523">
    <property type="component" value="Unassembled WGS sequence"/>
</dbReference>
<dbReference type="Gene3D" id="1.10.30.50">
    <property type="match status" value="1"/>
</dbReference>
<keyword evidence="2" id="KW-0540">Nuclease</keyword>
<dbReference type="InterPro" id="IPR003615">
    <property type="entry name" value="HNH_nuc"/>
</dbReference>
<name>A0A2G5NV61_9STAP</name>
<dbReference type="EMBL" id="MJBI02000009">
    <property type="protein sequence ID" value="RAI79309.1"/>
    <property type="molecule type" value="Genomic_DNA"/>
</dbReference>
<dbReference type="GO" id="GO:0004519">
    <property type="term" value="F:endonuclease activity"/>
    <property type="evidence" value="ECO:0007669"/>
    <property type="project" value="UniProtKB-KW"/>
</dbReference>
<dbReference type="GO" id="GO:0008270">
    <property type="term" value="F:zinc ion binding"/>
    <property type="evidence" value="ECO:0007669"/>
    <property type="project" value="InterPro"/>
</dbReference>
<dbReference type="Pfam" id="PF01844">
    <property type="entry name" value="HNH"/>
    <property type="match status" value="1"/>
</dbReference>
<dbReference type="InterPro" id="IPR002711">
    <property type="entry name" value="HNH"/>
</dbReference>
<keyword evidence="3" id="KW-1185">Reference proteome</keyword>
<evidence type="ECO:0000259" key="1">
    <source>
        <dbReference type="SMART" id="SM00507"/>
    </source>
</evidence>